<proteinExistence type="predicted"/>
<keyword evidence="1" id="KW-1185">Reference proteome</keyword>
<reference evidence="2" key="1">
    <citation type="submission" date="2025-08" db="UniProtKB">
        <authorList>
            <consortium name="RefSeq"/>
        </authorList>
    </citation>
    <scope>IDENTIFICATION</scope>
</reference>
<protein>
    <submittedName>
        <fullName evidence="2">Myeloid cell nuclear differentiation antigen isoform X3</fullName>
    </submittedName>
</protein>
<dbReference type="RefSeq" id="XP_073903848.1">
    <property type="nucleotide sequence ID" value="XM_074047747.1"/>
</dbReference>
<gene>
    <name evidence="2" type="primary">Mnda</name>
</gene>
<evidence type="ECO:0000313" key="1">
    <source>
        <dbReference type="Proteomes" id="UP001732720"/>
    </source>
</evidence>
<sequence>MVNEYKKIVLLTGLYHINDYQFRIIKSLLAHELKLTKKMQDDYDKIKIADLMEDKFRSDAGVDKLVGLFKSIPELEDLSETLKKEKLKVKRKFKRRGTRSMQKKDDEPSTAKSTSTTKEDLQPKSITNTPLSKHQKRKLTITKKEKKKIFQKSKDKTKKTKDSKRKQLTQEPSQRPEPSASGRQQMQVFPQTPHVPPAVPSTSSSIKDSCGFLQPGPMMYIFGVNKQEKDFPDLQEGKKRKDTIIQTPGIMGTQVSQKQFQHPELPTTSTHPTVSFPQTSQFQLPELPTTSTHPTVSFPQTLQFQLPELPTTSTHPTVSFPQTSQFQLPELPTTSTHPTKPRVTAVPKEPSNECGYHRECKEVMVLKATKPFIYEYLEGERSMFHATVATEKEFFRVKVFDISLKEKFIPNKIITISDYIGRNGFLEIYSLSCVDFASPDQKMNIPISLKQNANANPKIKYLCSQTKGKCVDGVFLVHKKTVRRGCTYYEIQDNTGKMEVVVYGRLTNIDCEEGDKLKLFCFELAFSTDKCQLRSVIHSYIEVIKARKSRTKNSQSCFKYGNFTNTSFAKAWMPGWGCK</sequence>
<organism evidence="1 2">
    <name type="scientific">Castor canadensis</name>
    <name type="common">American beaver</name>
    <dbReference type="NCBI Taxonomy" id="51338"/>
    <lineage>
        <taxon>Eukaryota</taxon>
        <taxon>Metazoa</taxon>
        <taxon>Chordata</taxon>
        <taxon>Craniata</taxon>
        <taxon>Vertebrata</taxon>
        <taxon>Euteleostomi</taxon>
        <taxon>Mammalia</taxon>
        <taxon>Eutheria</taxon>
        <taxon>Euarchontoglires</taxon>
        <taxon>Glires</taxon>
        <taxon>Rodentia</taxon>
        <taxon>Castorimorpha</taxon>
        <taxon>Castoridae</taxon>
        <taxon>Castor</taxon>
    </lineage>
</organism>
<evidence type="ECO:0000313" key="2">
    <source>
        <dbReference type="RefSeq" id="XP_073903848.1"/>
    </source>
</evidence>
<accession>A0AC58KG53</accession>
<dbReference type="Proteomes" id="UP001732720">
    <property type="component" value="Chromosome 11"/>
</dbReference>
<name>A0AC58KG53_CASCN</name>